<proteinExistence type="predicted"/>
<evidence type="ECO:0000313" key="3">
    <source>
        <dbReference type="Proteomes" id="UP000308828"/>
    </source>
</evidence>
<comment type="caution">
    <text evidence="2">The sequence shown here is derived from an EMBL/GenBank/DDBJ whole genome shotgun (WGS) entry which is preliminary data.</text>
</comment>
<sequence>MTGFSGFGVGVCVTGVGLGVPPVEGGLLTGDGFGDDGLPQFQSHDLLRLLVQDLLKLPDTVFDLSLLMLPDQDIEKEPDLDLSPVCEPDHELDDEAEPLQDLEPDQDFDDEKDFEDEKDLDEEYDLDDENDLEDENDFEDDPEKDLEELCEPRSLLPWLCLSRPPRS</sequence>
<reference evidence="2 3" key="1">
    <citation type="submission" date="2019-04" db="EMBL/GenBank/DDBJ databases">
        <title>Genome sequence of strain shin9-1.</title>
        <authorList>
            <person name="Gao J."/>
            <person name="Sun J."/>
        </authorList>
    </citation>
    <scope>NUCLEOTIDE SEQUENCE [LARGE SCALE GENOMIC DNA]</scope>
    <source>
        <strain evidence="3">shin9-1</strain>
    </source>
</reference>
<evidence type="ECO:0000256" key="1">
    <source>
        <dbReference type="SAM" id="MobiDB-lite"/>
    </source>
</evidence>
<protein>
    <submittedName>
        <fullName evidence="2">Uncharacterized protein</fullName>
    </submittedName>
</protein>
<feature type="region of interest" description="Disordered" evidence="1">
    <location>
        <begin position="77"/>
        <end position="149"/>
    </location>
</feature>
<feature type="compositionally biased region" description="Acidic residues" evidence="1">
    <location>
        <begin position="90"/>
        <end position="149"/>
    </location>
</feature>
<dbReference type="RefSeq" id="WP_136596760.1">
    <property type="nucleotide sequence ID" value="NZ_STGV01000001.1"/>
</dbReference>
<dbReference type="EMBL" id="STGV01000001">
    <property type="protein sequence ID" value="THV24913.1"/>
    <property type="molecule type" value="Genomic_DNA"/>
</dbReference>
<accession>A0A4S8P4D0</accession>
<name>A0A4S8P4D0_9HYPH</name>
<dbReference type="Proteomes" id="UP000308828">
    <property type="component" value="Unassembled WGS sequence"/>
</dbReference>
<dbReference type="AlphaFoldDB" id="A0A4S8P4D0"/>
<organism evidence="2 3">
    <name type="scientific">Peteryoungia ipomoeae</name>
    <dbReference type="NCBI Taxonomy" id="1210932"/>
    <lineage>
        <taxon>Bacteria</taxon>
        <taxon>Pseudomonadati</taxon>
        <taxon>Pseudomonadota</taxon>
        <taxon>Alphaproteobacteria</taxon>
        <taxon>Hyphomicrobiales</taxon>
        <taxon>Rhizobiaceae</taxon>
        <taxon>Peteryoungia</taxon>
    </lineage>
</organism>
<evidence type="ECO:0000313" key="2">
    <source>
        <dbReference type="EMBL" id="THV24913.1"/>
    </source>
</evidence>
<keyword evidence="3" id="KW-1185">Reference proteome</keyword>
<gene>
    <name evidence="2" type="ORF">FAA97_01485</name>
</gene>